<reference evidence="2 3" key="1">
    <citation type="submission" date="2019-12" db="EMBL/GenBank/DDBJ databases">
        <title>Novel species isolated from a subtropical stream in China.</title>
        <authorList>
            <person name="Lu H."/>
        </authorList>
    </citation>
    <scope>NUCLEOTIDE SEQUENCE [LARGE SCALE GENOMIC DNA]</scope>
    <source>
        <strain evidence="2 3">FT109W</strain>
    </source>
</reference>
<organism evidence="2 3">
    <name type="scientific">Duganella margarita</name>
    <dbReference type="NCBI Taxonomy" id="2692170"/>
    <lineage>
        <taxon>Bacteria</taxon>
        <taxon>Pseudomonadati</taxon>
        <taxon>Pseudomonadota</taxon>
        <taxon>Betaproteobacteria</taxon>
        <taxon>Burkholderiales</taxon>
        <taxon>Oxalobacteraceae</taxon>
        <taxon>Telluria group</taxon>
        <taxon>Duganella</taxon>
    </lineage>
</organism>
<keyword evidence="1" id="KW-0472">Membrane</keyword>
<protein>
    <submittedName>
        <fullName evidence="2">Uncharacterized protein</fullName>
    </submittedName>
</protein>
<accession>A0ABW9WC87</accession>
<proteinExistence type="predicted"/>
<feature type="transmembrane region" description="Helical" evidence="1">
    <location>
        <begin position="117"/>
        <end position="140"/>
    </location>
</feature>
<dbReference type="EMBL" id="WWCS01000002">
    <property type="protein sequence ID" value="MYN38623.1"/>
    <property type="molecule type" value="Genomic_DNA"/>
</dbReference>
<dbReference type="Proteomes" id="UP000466332">
    <property type="component" value="Unassembled WGS sequence"/>
</dbReference>
<gene>
    <name evidence="2" type="ORF">GTP55_04470</name>
</gene>
<sequence length="214" mass="23159">MDWKKTTRYHSCMTPPTAPHAPARTPARSIAMLVAMLLLSGLVTVIAAYLALEWMPCRWFGSSFEGGCGYGAMWTAAGMAVLLWPLLFLGAAALYFRRGRDATPPPVPMADAPSAQLVKLSRVVLGLTLLMQLMPLLLALAHVDLSLVADMALRWLTLLMLVLNAVFVYLIAVHSHRQLLALALALIAVLFGWMGAAGVGIYLHSQLRRSPPAG</sequence>
<feature type="transmembrane region" description="Helical" evidence="1">
    <location>
        <begin position="179"/>
        <end position="203"/>
    </location>
</feature>
<feature type="transmembrane region" description="Helical" evidence="1">
    <location>
        <begin position="30"/>
        <end position="52"/>
    </location>
</feature>
<keyword evidence="1" id="KW-1133">Transmembrane helix</keyword>
<keyword evidence="1" id="KW-0812">Transmembrane</keyword>
<feature type="transmembrane region" description="Helical" evidence="1">
    <location>
        <begin position="152"/>
        <end position="172"/>
    </location>
</feature>
<dbReference type="RefSeq" id="WP_229257727.1">
    <property type="nucleotide sequence ID" value="NZ_WWCS01000002.1"/>
</dbReference>
<evidence type="ECO:0000313" key="3">
    <source>
        <dbReference type="Proteomes" id="UP000466332"/>
    </source>
</evidence>
<keyword evidence="3" id="KW-1185">Reference proteome</keyword>
<comment type="caution">
    <text evidence="2">The sequence shown here is derived from an EMBL/GenBank/DDBJ whole genome shotgun (WGS) entry which is preliminary data.</text>
</comment>
<evidence type="ECO:0000313" key="2">
    <source>
        <dbReference type="EMBL" id="MYN38623.1"/>
    </source>
</evidence>
<evidence type="ECO:0000256" key="1">
    <source>
        <dbReference type="SAM" id="Phobius"/>
    </source>
</evidence>
<name>A0ABW9WC87_9BURK</name>
<feature type="transmembrane region" description="Helical" evidence="1">
    <location>
        <begin position="72"/>
        <end position="96"/>
    </location>
</feature>